<proteinExistence type="predicted"/>
<dbReference type="Pfam" id="PF04486">
    <property type="entry name" value="SchA_CurD"/>
    <property type="match status" value="1"/>
</dbReference>
<dbReference type="EMBL" id="BAABDE010000018">
    <property type="protein sequence ID" value="GAA3803765.1"/>
    <property type="molecule type" value="Genomic_DNA"/>
</dbReference>
<protein>
    <recommendedName>
        <fullName evidence="1">SchA/CurD-like domain-containing protein</fullName>
    </recommendedName>
</protein>
<keyword evidence="3" id="KW-1185">Reference proteome</keyword>
<feature type="domain" description="SchA/CurD-like" evidence="1">
    <location>
        <begin position="1"/>
        <end position="109"/>
    </location>
</feature>
<evidence type="ECO:0000259" key="1">
    <source>
        <dbReference type="Pfam" id="PF04486"/>
    </source>
</evidence>
<organism evidence="2 3">
    <name type="scientific">Streptomyces coacervatus</name>
    <dbReference type="NCBI Taxonomy" id="647381"/>
    <lineage>
        <taxon>Bacteria</taxon>
        <taxon>Bacillati</taxon>
        <taxon>Actinomycetota</taxon>
        <taxon>Actinomycetes</taxon>
        <taxon>Kitasatosporales</taxon>
        <taxon>Streptomycetaceae</taxon>
        <taxon>Streptomyces</taxon>
    </lineage>
</organism>
<name>A0ABP7HW94_9ACTN</name>
<gene>
    <name evidence="2" type="ORF">GCM10022403_042170</name>
</gene>
<dbReference type="Proteomes" id="UP001501009">
    <property type="component" value="Unassembled WGS sequence"/>
</dbReference>
<comment type="caution">
    <text evidence="2">The sequence shown here is derived from an EMBL/GenBank/DDBJ whole genome shotgun (WGS) entry which is preliminary data.</text>
</comment>
<dbReference type="InterPro" id="IPR007575">
    <property type="entry name" value="SchA_CurD-like"/>
</dbReference>
<reference evidence="3" key="1">
    <citation type="journal article" date="2019" name="Int. J. Syst. Evol. Microbiol.">
        <title>The Global Catalogue of Microorganisms (GCM) 10K type strain sequencing project: providing services to taxonomists for standard genome sequencing and annotation.</title>
        <authorList>
            <consortium name="The Broad Institute Genomics Platform"/>
            <consortium name="The Broad Institute Genome Sequencing Center for Infectious Disease"/>
            <person name="Wu L."/>
            <person name="Ma J."/>
        </authorList>
    </citation>
    <scope>NUCLEOTIDE SEQUENCE [LARGE SCALE GENOMIC DNA]</scope>
    <source>
        <strain evidence="3">JCM 17138</strain>
    </source>
</reference>
<evidence type="ECO:0000313" key="2">
    <source>
        <dbReference type="EMBL" id="GAA3803765.1"/>
    </source>
</evidence>
<evidence type="ECO:0000313" key="3">
    <source>
        <dbReference type="Proteomes" id="UP001501009"/>
    </source>
</evidence>
<accession>A0ABP7HW94</accession>
<sequence>MPRYALLYPVKPDKAEIAKRIFVGSGDPPLREGGIRLHSTSVFSKNGQFVRILDLDGDLTAAVEMLSRATAVHDVGRQMSQVFEGDYDFTTLDGLRAFFADNLMTTVTDRRAEASVGHEGAAA</sequence>
<dbReference type="RefSeq" id="WP_275773455.1">
    <property type="nucleotide sequence ID" value="NZ_BAABDE010000018.1"/>
</dbReference>